<keyword evidence="6" id="KW-1185">Reference proteome</keyword>
<dbReference type="InterPro" id="IPR012132">
    <property type="entry name" value="GMC_OxRdtase"/>
</dbReference>
<feature type="active site" description="Proton donor" evidence="2">
    <location>
        <position position="448"/>
    </location>
</feature>
<dbReference type="PANTHER" id="PTHR11552">
    <property type="entry name" value="GLUCOSE-METHANOL-CHOLINE GMC OXIDOREDUCTASE"/>
    <property type="match status" value="1"/>
</dbReference>
<evidence type="ECO:0000313" key="6">
    <source>
        <dbReference type="Proteomes" id="UP000799779"/>
    </source>
</evidence>
<dbReference type="Gene3D" id="3.50.50.60">
    <property type="entry name" value="FAD/NAD(P)-binding domain"/>
    <property type="match status" value="2"/>
</dbReference>
<dbReference type="PROSITE" id="PS00624">
    <property type="entry name" value="GMC_OXRED_2"/>
    <property type="match status" value="1"/>
</dbReference>
<dbReference type="Pfam" id="PF05199">
    <property type="entry name" value="GMC_oxred_C"/>
    <property type="match status" value="1"/>
</dbReference>
<feature type="binding site" evidence="3">
    <location>
        <begin position="447"/>
        <end position="448"/>
    </location>
    <ligand>
        <name>FAD</name>
        <dbReference type="ChEBI" id="CHEBI:57692"/>
    </ligand>
</feature>
<dbReference type="PANTHER" id="PTHR11552:SF134">
    <property type="entry name" value="GLUCOSE-METHANOL-CHOLINE OXIDOREDUCTASE N-TERMINAL DOMAIN-CONTAINING PROTEIN"/>
    <property type="match status" value="1"/>
</dbReference>
<dbReference type="GO" id="GO:0016614">
    <property type="term" value="F:oxidoreductase activity, acting on CH-OH group of donors"/>
    <property type="evidence" value="ECO:0007669"/>
    <property type="project" value="InterPro"/>
</dbReference>
<dbReference type="EMBL" id="ML977578">
    <property type="protein sequence ID" value="KAF2002291.1"/>
    <property type="molecule type" value="Genomic_DNA"/>
</dbReference>
<keyword evidence="3" id="KW-0274">FAD</keyword>
<protein>
    <submittedName>
        <fullName evidence="5">GMC oxidoreductase</fullName>
    </submittedName>
</protein>
<dbReference type="InterPro" id="IPR007867">
    <property type="entry name" value="GMC_OxRtase_C"/>
</dbReference>
<comment type="cofactor">
    <cofactor evidence="3">
        <name>FAD</name>
        <dbReference type="ChEBI" id="CHEBI:57692"/>
    </cofactor>
</comment>
<evidence type="ECO:0000256" key="3">
    <source>
        <dbReference type="PIRSR" id="PIRSR000137-2"/>
    </source>
</evidence>
<gene>
    <name evidence="5" type="ORF">P154DRAFT_533192</name>
</gene>
<dbReference type="Pfam" id="PF00732">
    <property type="entry name" value="GMC_oxred_N"/>
    <property type="match status" value="1"/>
</dbReference>
<reference evidence="5" key="1">
    <citation type="journal article" date="2020" name="Stud. Mycol.">
        <title>101 Dothideomycetes genomes: a test case for predicting lifestyles and emergence of pathogens.</title>
        <authorList>
            <person name="Haridas S."/>
            <person name="Albert R."/>
            <person name="Binder M."/>
            <person name="Bloem J."/>
            <person name="Labutti K."/>
            <person name="Salamov A."/>
            <person name="Andreopoulos B."/>
            <person name="Baker S."/>
            <person name="Barry K."/>
            <person name="Bills G."/>
            <person name="Bluhm B."/>
            <person name="Cannon C."/>
            <person name="Castanera R."/>
            <person name="Culley D."/>
            <person name="Daum C."/>
            <person name="Ezra D."/>
            <person name="Gonzalez J."/>
            <person name="Henrissat B."/>
            <person name="Kuo A."/>
            <person name="Liang C."/>
            <person name="Lipzen A."/>
            <person name="Lutzoni F."/>
            <person name="Magnuson J."/>
            <person name="Mondo S."/>
            <person name="Nolan M."/>
            <person name="Ohm R."/>
            <person name="Pangilinan J."/>
            <person name="Park H.-J."/>
            <person name="Ramirez L."/>
            <person name="Alfaro M."/>
            <person name="Sun H."/>
            <person name="Tritt A."/>
            <person name="Yoshinaga Y."/>
            <person name="Zwiers L.-H."/>
            <person name="Turgeon B."/>
            <person name="Goodwin S."/>
            <person name="Spatafora J."/>
            <person name="Crous P."/>
            <person name="Grigoriev I."/>
        </authorList>
    </citation>
    <scope>NUCLEOTIDE SEQUENCE</scope>
    <source>
        <strain evidence="5">CBS 123094</strain>
    </source>
</reference>
<dbReference type="Proteomes" id="UP000799779">
    <property type="component" value="Unassembled WGS sequence"/>
</dbReference>
<feature type="binding site" evidence="3">
    <location>
        <position position="226"/>
    </location>
    <ligand>
        <name>FAD</name>
        <dbReference type="ChEBI" id="CHEBI:57692"/>
    </ligand>
</feature>
<dbReference type="PIRSF" id="PIRSF000137">
    <property type="entry name" value="Alcohol_oxidase"/>
    <property type="match status" value="1"/>
</dbReference>
<evidence type="ECO:0000259" key="4">
    <source>
        <dbReference type="PROSITE" id="PS00624"/>
    </source>
</evidence>
<dbReference type="Gene3D" id="3.30.560.10">
    <property type="entry name" value="Glucose Oxidase, domain 3"/>
    <property type="match status" value="2"/>
</dbReference>
<dbReference type="InterPro" id="IPR000172">
    <property type="entry name" value="GMC_OxRdtase_N"/>
</dbReference>
<feature type="binding site" evidence="3">
    <location>
        <begin position="95"/>
        <end position="98"/>
    </location>
    <ligand>
        <name>FAD</name>
        <dbReference type="ChEBI" id="CHEBI:57692"/>
    </ligand>
</feature>
<dbReference type="InterPro" id="IPR036188">
    <property type="entry name" value="FAD/NAD-bd_sf"/>
</dbReference>
<evidence type="ECO:0000256" key="2">
    <source>
        <dbReference type="PIRSR" id="PIRSR000137-1"/>
    </source>
</evidence>
<dbReference type="AlphaFoldDB" id="A0A6A5WQ26"/>
<organism evidence="5 6">
    <name type="scientific">Amniculicola lignicola CBS 123094</name>
    <dbReference type="NCBI Taxonomy" id="1392246"/>
    <lineage>
        <taxon>Eukaryota</taxon>
        <taxon>Fungi</taxon>
        <taxon>Dikarya</taxon>
        <taxon>Ascomycota</taxon>
        <taxon>Pezizomycotina</taxon>
        <taxon>Dothideomycetes</taxon>
        <taxon>Pleosporomycetidae</taxon>
        <taxon>Pleosporales</taxon>
        <taxon>Amniculicolaceae</taxon>
        <taxon>Amniculicola</taxon>
    </lineage>
</organism>
<feature type="active site" description="Proton acceptor" evidence="2">
    <location>
        <position position="491"/>
    </location>
</feature>
<dbReference type="SUPFAM" id="SSF51905">
    <property type="entry name" value="FAD/NAD(P)-binding domain"/>
    <property type="match status" value="1"/>
</dbReference>
<dbReference type="SUPFAM" id="SSF54373">
    <property type="entry name" value="FAD-linked reductases, C-terminal domain"/>
    <property type="match status" value="1"/>
</dbReference>
<sequence length="515" mass="56219">MAASPRYDFIIVGAGPAGCMLASRLSRSKSGPSVLLLEAGEYSDTAAAKIDGERWLHRTNPNYNWGYKATPQGNLGNRAVEYDRGKGVGGTTLINFEVWDEIASLTGNEDWNWLSTRKRYQEIESYHGFEPDVAPEYRKYLGAKESDHGHKGPIKVGFPRVWERSMIDNLNIWLGEGSELNPDVNSGKPLGLGIMANSAHNGVRSSAQDALSDPPANLSIHTVAEVARVIFQDNTAVGVETVDEKSYFASKEVILCCGALDTPRVLMHSGIGPAEQLNHFNIPIVWDADQTGILAEMACSFAIGFQKSENISKSPEFASLSLETQALLKSPTLPHYEFILNCPVFDHYMDPANAVPATSVFVVNLNPQTEGAVTLQSAHPKIPLLFDPNFFAHPYDCRVVIEATREVLKAANSPAFRKDTVRDMHVPASSSDDDIWEYWKTTSASLWHMSGTARMGKGASSAVVDGNLKVFNVEGLRIADLSVYPIVISGHTQSTGYLAGLVAGDRIAKEYSLDI</sequence>
<proteinExistence type="inferred from homology"/>
<dbReference type="OrthoDB" id="269227at2759"/>
<feature type="domain" description="Glucose-methanol-choline oxidoreductase N-terminal" evidence="4">
    <location>
        <begin position="258"/>
        <end position="272"/>
    </location>
</feature>
<accession>A0A6A5WQ26</accession>
<feature type="binding site" evidence="3">
    <location>
        <position position="91"/>
    </location>
    <ligand>
        <name>FAD</name>
        <dbReference type="ChEBI" id="CHEBI:57692"/>
    </ligand>
</feature>
<evidence type="ECO:0000313" key="5">
    <source>
        <dbReference type="EMBL" id="KAF2002291.1"/>
    </source>
</evidence>
<comment type="similarity">
    <text evidence="1">Belongs to the GMC oxidoreductase family.</text>
</comment>
<dbReference type="GO" id="GO:0050660">
    <property type="term" value="F:flavin adenine dinucleotide binding"/>
    <property type="evidence" value="ECO:0007669"/>
    <property type="project" value="InterPro"/>
</dbReference>
<evidence type="ECO:0000256" key="1">
    <source>
        <dbReference type="ARBA" id="ARBA00010790"/>
    </source>
</evidence>
<name>A0A6A5WQ26_9PLEO</name>
<keyword evidence="3" id="KW-0285">Flavoprotein</keyword>